<evidence type="ECO:0000313" key="2">
    <source>
        <dbReference type="Proteomes" id="UP000887013"/>
    </source>
</evidence>
<dbReference type="SMART" id="SM00173">
    <property type="entry name" value="RAS"/>
    <property type="match status" value="1"/>
</dbReference>
<dbReference type="PRINTS" id="PR00449">
    <property type="entry name" value="RASTRNSFRMNG"/>
</dbReference>
<protein>
    <submittedName>
        <fullName evidence="1">Uncharacterized protein</fullName>
    </submittedName>
</protein>
<organism evidence="1 2">
    <name type="scientific">Nephila pilipes</name>
    <name type="common">Giant wood spider</name>
    <name type="synonym">Nephila maculata</name>
    <dbReference type="NCBI Taxonomy" id="299642"/>
    <lineage>
        <taxon>Eukaryota</taxon>
        <taxon>Metazoa</taxon>
        <taxon>Ecdysozoa</taxon>
        <taxon>Arthropoda</taxon>
        <taxon>Chelicerata</taxon>
        <taxon>Arachnida</taxon>
        <taxon>Araneae</taxon>
        <taxon>Araneomorphae</taxon>
        <taxon>Entelegynae</taxon>
        <taxon>Araneoidea</taxon>
        <taxon>Nephilidae</taxon>
        <taxon>Nephila</taxon>
    </lineage>
</organism>
<dbReference type="InterPro" id="IPR027417">
    <property type="entry name" value="P-loop_NTPase"/>
</dbReference>
<dbReference type="GO" id="GO:0003924">
    <property type="term" value="F:GTPase activity"/>
    <property type="evidence" value="ECO:0007669"/>
    <property type="project" value="InterPro"/>
</dbReference>
<dbReference type="SUPFAM" id="SSF52540">
    <property type="entry name" value="P-loop containing nucleoside triphosphate hydrolases"/>
    <property type="match status" value="1"/>
</dbReference>
<dbReference type="AlphaFoldDB" id="A0A8X6UP05"/>
<dbReference type="Pfam" id="PF00071">
    <property type="entry name" value="Ras"/>
    <property type="match status" value="1"/>
</dbReference>
<proteinExistence type="predicted"/>
<reference evidence="1" key="1">
    <citation type="submission" date="2020-08" db="EMBL/GenBank/DDBJ databases">
        <title>Multicomponent nature underlies the extraordinary mechanical properties of spider dragline silk.</title>
        <authorList>
            <person name="Kono N."/>
            <person name="Nakamura H."/>
            <person name="Mori M."/>
            <person name="Yoshida Y."/>
            <person name="Ohtoshi R."/>
            <person name="Malay A.D."/>
            <person name="Moran D.A.P."/>
            <person name="Tomita M."/>
            <person name="Numata K."/>
            <person name="Arakawa K."/>
        </authorList>
    </citation>
    <scope>NUCLEOTIDE SEQUENCE</scope>
</reference>
<name>A0A8X6UP05_NEPPI</name>
<keyword evidence="2" id="KW-1185">Reference proteome</keyword>
<gene>
    <name evidence="1" type="primary">AVEN_213364_1</name>
    <name evidence="1" type="ORF">NPIL_225551</name>
</gene>
<dbReference type="GO" id="GO:0005525">
    <property type="term" value="F:GTP binding"/>
    <property type="evidence" value="ECO:0007669"/>
    <property type="project" value="InterPro"/>
</dbReference>
<dbReference type="EMBL" id="BMAW01083363">
    <property type="protein sequence ID" value="GFU33468.1"/>
    <property type="molecule type" value="Genomic_DNA"/>
</dbReference>
<sequence length="190" mass="21429">MQTIKKRENRPGEPSAFLTQNHLIRRPTSVGEALSSTEELDLPDLSLCGELLKAAFSCFCLCMTRERRGSQTRVLPSLEMDSTGDNKLVVLGPGGVGKTSLVLQIIEGFFVITYKPTVEDFYRSTIRMPTNQVIRLWDVGNISSISFHNGRLMAQNDTRSEENGIFYWKIAREENNAVRWEKAGVEKCPE</sequence>
<dbReference type="OrthoDB" id="6435165at2759"/>
<accession>A0A8X6UP05</accession>
<dbReference type="Proteomes" id="UP000887013">
    <property type="component" value="Unassembled WGS sequence"/>
</dbReference>
<comment type="caution">
    <text evidence="1">The sequence shown here is derived from an EMBL/GenBank/DDBJ whole genome shotgun (WGS) entry which is preliminary data.</text>
</comment>
<dbReference type="InterPro" id="IPR001806">
    <property type="entry name" value="Small_GTPase"/>
</dbReference>
<evidence type="ECO:0000313" key="1">
    <source>
        <dbReference type="EMBL" id="GFU33468.1"/>
    </source>
</evidence>
<dbReference type="Gene3D" id="3.40.50.300">
    <property type="entry name" value="P-loop containing nucleotide triphosphate hydrolases"/>
    <property type="match status" value="1"/>
</dbReference>